<protein>
    <recommendedName>
        <fullName evidence="4">RRM domain-containing protein</fullName>
    </recommendedName>
</protein>
<name>A0A087TLW2_STEMI</name>
<evidence type="ECO:0000313" key="2">
    <source>
        <dbReference type="EMBL" id="KFM66101.1"/>
    </source>
</evidence>
<dbReference type="AlphaFoldDB" id="A0A087TLW2"/>
<feature type="non-terminal residue" evidence="2">
    <location>
        <position position="232"/>
    </location>
</feature>
<accession>A0A087TLW2</accession>
<dbReference type="OrthoDB" id="6435152at2759"/>
<reference evidence="2 3" key="1">
    <citation type="submission" date="2013-11" db="EMBL/GenBank/DDBJ databases">
        <title>Genome sequencing of Stegodyphus mimosarum.</title>
        <authorList>
            <person name="Bechsgaard J."/>
        </authorList>
    </citation>
    <scope>NUCLEOTIDE SEQUENCE [LARGE SCALE GENOMIC DNA]</scope>
</reference>
<evidence type="ECO:0000256" key="1">
    <source>
        <dbReference type="SAM" id="MobiDB-lite"/>
    </source>
</evidence>
<organism evidence="2 3">
    <name type="scientific">Stegodyphus mimosarum</name>
    <name type="common">African social velvet spider</name>
    <dbReference type="NCBI Taxonomy" id="407821"/>
    <lineage>
        <taxon>Eukaryota</taxon>
        <taxon>Metazoa</taxon>
        <taxon>Ecdysozoa</taxon>
        <taxon>Arthropoda</taxon>
        <taxon>Chelicerata</taxon>
        <taxon>Arachnida</taxon>
        <taxon>Araneae</taxon>
        <taxon>Araneomorphae</taxon>
        <taxon>Entelegynae</taxon>
        <taxon>Eresoidea</taxon>
        <taxon>Eresidae</taxon>
        <taxon>Stegodyphus</taxon>
    </lineage>
</organism>
<keyword evidence="3" id="KW-1185">Reference proteome</keyword>
<feature type="compositionally biased region" description="Basic and acidic residues" evidence="1">
    <location>
        <begin position="25"/>
        <end position="40"/>
    </location>
</feature>
<evidence type="ECO:0000313" key="3">
    <source>
        <dbReference type="Proteomes" id="UP000054359"/>
    </source>
</evidence>
<gene>
    <name evidence="2" type="ORF">X975_18928</name>
</gene>
<dbReference type="Proteomes" id="UP000054359">
    <property type="component" value="Unassembled WGS sequence"/>
</dbReference>
<dbReference type="EMBL" id="KK115818">
    <property type="protein sequence ID" value="KFM66101.1"/>
    <property type="molecule type" value="Genomic_DNA"/>
</dbReference>
<proteinExistence type="predicted"/>
<evidence type="ECO:0008006" key="4">
    <source>
        <dbReference type="Google" id="ProtNLM"/>
    </source>
</evidence>
<sequence length="232" mass="26617">MQKYSFYDNAKFNWNTYPLPSKRNEISKLNLPDKRSDRKEKKIPKNTPTKMPLGEFLQKYDNSWSENVENNDFYLHCIKGKSQFSDLLHLESVSEFPALCSRGNISQKCSIERSISNEPFHNLSDFCEYLNKGNKKASPEIYSLKQDQQQMETTVIIIENIPVGVTAEDVETLMTEYGEMTDLSLEPLGICLKAKLKIHLIHDIEWMLECLNGSEPFGASNLSSGVLKCYRG</sequence>
<feature type="region of interest" description="Disordered" evidence="1">
    <location>
        <begin position="25"/>
        <end position="51"/>
    </location>
</feature>